<feature type="domain" description="DUF4397" evidence="2">
    <location>
        <begin position="88"/>
        <end position="210"/>
    </location>
</feature>
<gene>
    <name evidence="3" type="ORF">DPV69_12495</name>
</gene>
<sequence>MYGIGRNYKNGVDYCQHILIKKLGLVYLQIKMIMITTKIFSRISIMSFLAVVLFIGCEKNKDNVFSEYELVDQTTNAFIKVNYNVAFYNNPGVQLKINGTRVTGLLNTRYPFPGGGFNTLGGSTGDYFPVKPGNTEVSLTIPKRGTSLDSLEVYKTTVSLAASKKYSLHVADSLVRKSLLVEEDASLPDSGYFRMRFVNLMANVPSIDLYNGSVLVAAAVPFMGISDSFTLPNAAPTSTAWNIRVGGSAATSAVIATYTSASTILQRRVYTAFANGYSGYPTSGTDPRKPYISFYYVR</sequence>
<evidence type="ECO:0000259" key="2">
    <source>
        <dbReference type="Pfam" id="PF14344"/>
    </source>
</evidence>
<proteinExistence type="predicted"/>
<keyword evidence="4" id="KW-1185">Reference proteome</keyword>
<comment type="caution">
    <text evidence="3">The sequence shown here is derived from an EMBL/GenBank/DDBJ whole genome shotgun (WGS) entry which is preliminary data.</text>
</comment>
<keyword evidence="1" id="KW-0472">Membrane</keyword>
<reference evidence="3 4" key="1">
    <citation type="submission" date="2018-06" db="EMBL/GenBank/DDBJ databases">
        <title>Pedobacter endophyticus sp. nov., an endophytic bacterium isolated from a leaf of Triticum aestivum.</title>
        <authorList>
            <person name="Zhang L."/>
        </authorList>
    </citation>
    <scope>NUCLEOTIDE SEQUENCE [LARGE SCALE GENOMIC DNA]</scope>
    <source>
        <strain evidence="3 4">CM134L-2</strain>
    </source>
</reference>
<keyword evidence="1" id="KW-1133">Transmembrane helix</keyword>
<dbReference type="Pfam" id="PF14344">
    <property type="entry name" value="DUF4397"/>
    <property type="match status" value="1"/>
</dbReference>
<dbReference type="EMBL" id="SAYW01000003">
    <property type="protein sequence ID" value="RWU07791.1"/>
    <property type="molecule type" value="Genomic_DNA"/>
</dbReference>
<protein>
    <submittedName>
        <fullName evidence="3">DUF4397 domain-containing protein</fullName>
    </submittedName>
</protein>
<accession>A0A3S3PH76</accession>
<evidence type="ECO:0000256" key="1">
    <source>
        <dbReference type="SAM" id="Phobius"/>
    </source>
</evidence>
<dbReference type="InterPro" id="IPR025510">
    <property type="entry name" value="DUF4397"/>
</dbReference>
<keyword evidence="1" id="KW-0812">Transmembrane</keyword>
<evidence type="ECO:0000313" key="3">
    <source>
        <dbReference type="EMBL" id="RWU07791.1"/>
    </source>
</evidence>
<dbReference type="AlphaFoldDB" id="A0A3S3PH76"/>
<evidence type="ECO:0000313" key="4">
    <source>
        <dbReference type="Proteomes" id="UP000284120"/>
    </source>
</evidence>
<name>A0A3S3PH76_9SPHI</name>
<dbReference type="Proteomes" id="UP000284120">
    <property type="component" value="Unassembled WGS sequence"/>
</dbReference>
<dbReference type="OrthoDB" id="659104at2"/>
<feature type="transmembrane region" description="Helical" evidence="1">
    <location>
        <begin position="39"/>
        <end position="56"/>
    </location>
</feature>
<organism evidence="3 4">
    <name type="scientific">Pedobacter chitinilyticus</name>
    <dbReference type="NCBI Taxonomy" id="2233776"/>
    <lineage>
        <taxon>Bacteria</taxon>
        <taxon>Pseudomonadati</taxon>
        <taxon>Bacteroidota</taxon>
        <taxon>Sphingobacteriia</taxon>
        <taxon>Sphingobacteriales</taxon>
        <taxon>Sphingobacteriaceae</taxon>
        <taxon>Pedobacter</taxon>
    </lineage>
</organism>